<protein>
    <submittedName>
        <fullName evidence="1">Uncharacterized protein</fullName>
    </submittedName>
</protein>
<gene>
    <name evidence="1" type="ORF">BDN71DRAFT_1436843</name>
</gene>
<name>A0A9P5ZHV6_PLEER</name>
<comment type="caution">
    <text evidence="1">The sequence shown here is derived from an EMBL/GenBank/DDBJ whole genome shotgun (WGS) entry which is preliminary data.</text>
</comment>
<sequence>MSTVRAAEAQFIIQLVQLRQLYTHHRWLVLYASKLAFGNRKDRCCGFKASTIRYSIHRGAATSVAAVLTVLATSQKYPAELQAHSQPSLVTMIPSSAVMVPPLVSGQLYVVSMVTNLEIYFMGI</sequence>
<accession>A0A9P5ZHV6</accession>
<dbReference type="Proteomes" id="UP000807025">
    <property type="component" value="Unassembled WGS sequence"/>
</dbReference>
<dbReference type="AlphaFoldDB" id="A0A9P5ZHV6"/>
<evidence type="ECO:0000313" key="1">
    <source>
        <dbReference type="EMBL" id="KAF9487460.1"/>
    </source>
</evidence>
<organism evidence="1 2">
    <name type="scientific">Pleurotus eryngii</name>
    <name type="common">Boletus of the steppes</name>
    <dbReference type="NCBI Taxonomy" id="5323"/>
    <lineage>
        <taxon>Eukaryota</taxon>
        <taxon>Fungi</taxon>
        <taxon>Dikarya</taxon>
        <taxon>Basidiomycota</taxon>
        <taxon>Agaricomycotina</taxon>
        <taxon>Agaricomycetes</taxon>
        <taxon>Agaricomycetidae</taxon>
        <taxon>Agaricales</taxon>
        <taxon>Pleurotineae</taxon>
        <taxon>Pleurotaceae</taxon>
        <taxon>Pleurotus</taxon>
    </lineage>
</organism>
<reference evidence="1" key="1">
    <citation type="submission" date="2020-11" db="EMBL/GenBank/DDBJ databases">
        <authorList>
            <consortium name="DOE Joint Genome Institute"/>
            <person name="Ahrendt S."/>
            <person name="Riley R."/>
            <person name="Andreopoulos W."/>
            <person name="Labutti K."/>
            <person name="Pangilinan J."/>
            <person name="Ruiz-Duenas F.J."/>
            <person name="Barrasa J.M."/>
            <person name="Sanchez-Garcia M."/>
            <person name="Camarero S."/>
            <person name="Miyauchi S."/>
            <person name="Serrano A."/>
            <person name="Linde D."/>
            <person name="Babiker R."/>
            <person name="Drula E."/>
            <person name="Ayuso-Fernandez I."/>
            <person name="Pacheco R."/>
            <person name="Padilla G."/>
            <person name="Ferreira P."/>
            <person name="Barriuso J."/>
            <person name="Kellner H."/>
            <person name="Castanera R."/>
            <person name="Alfaro M."/>
            <person name="Ramirez L."/>
            <person name="Pisabarro A.G."/>
            <person name="Kuo A."/>
            <person name="Tritt A."/>
            <person name="Lipzen A."/>
            <person name="He G."/>
            <person name="Yan M."/>
            <person name="Ng V."/>
            <person name="Cullen D."/>
            <person name="Martin F."/>
            <person name="Rosso M.-N."/>
            <person name="Henrissat B."/>
            <person name="Hibbett D."/>
            <person name="Martinez A.T."/>
            <person name="Grigoriev I.V."/>
        </authorList>
    </citation>
    <scope>NUCLEOTIDE SEQUENCE</scope>
    <source>
        <strain evidence="1">ATCC 90797</strain>
    </source>
</reference>
<evidence type="ECO:0000313" key="2">
    <source>
        <dbReference type="Proteomes" id="UP000807025"/>
    </source>
</evidence>
<proteinExistence type="predicted"/>
<keyword evidence="2" id="KW-1185">Reference proteome</keyword>
<dbReference type="EMBL" id="MU154776">
    <property type="protein sequence ID" value="KAF9487460.1"/>
    <property type="molecule type" value="Genomic_DNA"/>
</dbReference>